<reference evidence="9" key="1">
    <citation type="submission" date="2021-02" db="EMBL/GenBank/DDBJ databases">
        <authorList>
            <person name="Nowell W R."/>
        </authorList>
    </citation>
    <scope>NUCLEOTIDE SEQUENCE</scope>
</reference>
<dbReference type="InterPro" id="IPR017970">
    <property type="entry name" value="Homeobox_CS"/>
</dbReference>
<dbReference type="GO" id="GO:0003677">
    <property type="term" value="F:DNA binding"/>
    <property type="evidence" value="ECO:0007669"/>
    <property type="project" value="UniProtKB-UniRule"/>
</dbReference>
<dbReference type="SUPFAM" id="SSF46689">
    <property type="entry name" value="Homeodomain-like"/>
    <property type="match status" value="1"/>
</dbReference>
<proteinExistence type="predicted"/>
<dbReference type="Proteomes" id="UP000663842">
    <property type="component" value="Unassembled WGS sequence"/>
</dbReference>
<evidence type="ECO:0000313" key="9">
    <source>
        <dbReference type="EMBL" id="CAF3726990.1"/>
    </source>
</evidence>
<dbReference type="AlphaFoldDB" id="A0A818WM95"/>
<accession>A0A818WM95</accession>
<keyword evidence="4 5" id="KW-0539">Nucleus</keyword>
<dbReference type="Pfam" id="PF00046">
    <property type="entry name" value="Homeodomain"/>
    <property type="match status" value="1"/>
</dbReference>
<dbReference type="InterPro" id="IPR020479">
    <property type="entry name" value="HD_metazoa"/>
</dbReference>
<dbReference type="Gene3D" id="1.10.10.60">
    <property type="entry name" value="Homeodomain-like"/>
    <property type="match status" value="1"/>
</dbReference>
<keyword evidence="3 5" id="KW-0371">Homeobox</keyword>
<dbReference type="GO" id="GO:0000981">
    <property type="term" value="F:DNA-binding transcription factor activity, RNA polymerase II-specific"/>
    <property type="evidence" value="ECO:0007669"/>
    <property type="project" value="InterPro"/>
</dbReference>
<dbReference type="PANTHER" id="PTHR24333:SF5">
    <property type="entry name" value="VENT HOMEOBOX"/>
    <property type="match status" value="1"/>
</dbReference>
<comment type="subcellular location">
    <subcellularLocation>
        <location evidence="1 5 6">Nucleus</location>
    </subcellularLocation>
</comment>
<evidence type="ECO:0000256" key="6">
    <source>
        <dbReference type="RuleBase" id="RU000682"/>
    </source>
</evidence>
<evidence type="ECO:0000256" key="4">
    <source>
        <dbReference type="ARBA" id="ARBA00023242"/>
    </source>
</evidence>
<comment type="caution">
    <text evidence="9">The sequence shown here is derived from an EMBL/GenBank/DDBJ whole genome shotgun (WGS) entry which is preliminary data.</text>
</comment>
<dbReference type="PRINTS" id="PR00024">
    <property type="entry name" value="HOMEOBOX"/>
</dbReference>
<dbReference type="PANTHER" id="PTHR24333">
    <property type="entry name" value="HOMEO BOX HB9 LIKE A-RELATED"/>
    <property type="match status" value="1"/>
</dbReference>
<evidence type="ECO:0000256" key="7">
    <source>
        <dbReference type="SAM" id="MobiDB-lite"/>
    </source>
</evidence>
<gene>
    <name evidence="9" type="ORF">UXM345_LOCUS576</name>
</gene>
<name>A0A818WM95_9BILA</name>
<feature type="region of interest" description="Disordered" evidence="7">
    <location>
        <begin position="44"/>
        <end position="74"/>
    </location>
</feature>
<evidence type="ECO:0000256" key="1">
    <source>
        <dbReference type="ARBA" id="ARBA00004123"/>
    </source>
</evidence>
<feature type="domain" description="Homeobox" evidence="8">
    <location>
        <begin position="121"/>
        <end position="181"/>
    </location>
</feature>
<dbReference type="SMART" id="SM00389">
    <property type="entry name" value="HOX"/>
    <property type="match status" value="1"/>
</dbReference>
<evidence type="ECO:0000256" key="3">
    <source>
        <dbReference type="ARBA" id="ARBA00023155"/>
    </source>
</evidence>
<evidence type="ECO:0000256" key="2">
    <source>
        <dbReference type="ARBA" id="ARBA00023125"/>
    </source>
</evidence>
<organism evidence="9 10">
    <name type="scientific">Rotaria magnacalcarata</name>
    <dbReference type="NCBI Taxonomy" id="392030"/>
    <lineage>
        <taxon>Eukaryota</taxon>
        <taxon>Metazoa</taxon>
        <taxon>Spiralia</taxon>
        <taxon>Gnathifera</taxon>
        <taxon>Rotifera</taxon>
        <taxon>Eurotatoria</taxon>
        <taxon>Bdelloidea</taxon>
        <taxon>Philodinida</taxon>
        <taxon>Philodinidae</taxon>
        <taxon>Rotaria</taxon>
    </lineage>
</organism>
<dbReference type="PROSITE" id="PS00027">
    <property type="entry name" value="HOMEOBOX_1"/>
    <property type="match status" value="1"/>
</dbReference>
<dbReference type="InterPro" id="IPR009057">
    <property type="entry name" value="Homeodomain-like_sf"/>
</dbReference>
<dbReference type="EMBL" id="CAJOBF010000025">
    <property type="protein sequence ID" value="CAF3726990.1"/>
    <property type="molecule type" value="Genomic_DNA"/>
</dbReference>
<dbReference type="InterPro" id="IPR001356">
    <property type="entry name" value="HD"/>
</dbReference>
<sequence length="264" mass="29830">MASTTSFFYLPPNIIRQATMSKTLTNKKRCFPSFFITDILGDRSRSSSPNHKIRRTSTIDKDGNQSLDEDDTMLHESDDNANHCIGSCVLFFHTESDIGEGTSTSDSGGHGLNHSPLKTNKKPRKARTAFTDQQLNYLEKSFERQKYLSVQDRMELAACLSLSDTQVKTWYQNRRTKWKRQTTVGLEFLEQQGNFAAVHRLFQHHAHATSNVSSTHPSLWYSPYLPSCSAVDALFTFQPKSLRETNKSSCESLNSTVTSSNKSV</sequence>
<evidence type="ECO:0000256" key="5">
    <source>
        <dbReference type="PROSITE-ProRule" id="PRU00108"/>
    </source>
</evidence>
<protein>
    <recommendedName>
        <fullName evidence="8">Homeobox domain-containing protein</fullName>
    </recommendedName>
</protein>
<dbReference type="GO" id="GO:0005634">
    <property type="term" value="C:nucleus"/>
    <property type="evidence" value="ECO:0007669"/>
    <property type="project" value="UniProtKB-SubCell"/>
</dbReference>
<keyword evidence="2 5" id="KW-0238">DNA-binding</keyword>
<feature type="region of interest" description="Disordered" evidence="7">
    <location>
        <begin position="101"/>
        <end position="126"/>
    </location>
</feature>
<feature type="DNA-binding region" description="Homeobox" evidence="5">
    <location>
        <begin position="123"/>
        <end position="182"/>
    </location>
</feature>
<dbReference type="PROSITE" id="PS50071">
    <property type="entry name" value="HOMEOBOX_2"/>
    <property type="match status" value="1"/>
</dbReference>
<dbReference type="InterPro" id="IPR050848">
    <property type="entry name" value="Homeobox_TF"/>
</dbReference>
<evidence type="ECO:0000259" key="8">
    <source>
        <dbReference type="PROSITE" id="PS50071"/>
    </source>
</evidence>
<evidence type="ECO:0000313" key="10">
    <source>
        <dbReference type="Proteomes" id="UP000663842"/>
    </source>
</evidence>
<dbReference type="CDD" id="cd00086">
    <property type="entry name" value="homeodomain"/>
    <property type="match status" value="1"/>
</dbReference>